<dbReference type="SUPFAM" id="SSF47598">
    <property type="entry name" value="Ribbon-helix-helix"/>
    <property type="match status" value="1"/>
</dbReference>
<name>A0A943ITU1_9FIRM</name>
<dbReference type="RefSeq" id="WP_270662071.1">
    <property type="nucleotide sequence ID" value="NZ_CP170812.1"/>
</dbReference>
<evidence type="ECO:0000313" key="2">
    <source>
        <dbReference type="EMBL" id="MBS5686854.1"/>
    </source>
</evidence>
<comment type="caution">
    <text evidence="2">The sequence shown here is derived from an EMBL/GenBank/DDBJ whole genome shotgun (WGS) entry which is preliminary data.</text>
</comment>
<feature type="region of interest" description="Disordered" evidence="1">
    <location>
        <begin position="140"/>
        <end position="162"/>
    </location>
</feature>
<dbReference type="SUPFAM" id="SSF143100">
    <property type="entry name" value="TTHA1013/TTHA0281-like"/>
    <property type="match status" value="1"/>
</dbReference>
<dbReference type="AlphaFoldDB" id="A0A943ITU1"/>
<dbReference type="Gene3D" id="1.10.1220.10">
    <property type="entry name" value="Met repressor-like"/>
    <property type="match status" value="1"/>
</dbReference>
<sequence length="162" mass="18135">MNSILRYKGYSARPEYSADDQVFYGKILGIDDLVDFYTENAKEIEKEFRAAVDDYLEFCEEVGKQPQKAFSGTFNVRISAELHRKAAQKAQEERTSLNQIVESALEDYLEPDQQKAAVMVLPPEFAKQFTQPIQTVKASGSGAAGAGLWGNSVNEKRRVKAC</sequence>
<gene>
    <name evidence="2" type="ORF">KHW66_01895</name>
</gene>
<dbReference type="Proteomes" id="UP000733372">
    <property type="component" value="Unassembled WGS sequence"/>
</dbReference>
<dbReference type="InterPro" id="IPR010985">
    <property type="entry name" value="Ribbon_hlx_hlx"/>
</dbReference>
<reference evidence="2" key="1">
    <citation type="submission" date="2021-02" db="EMBL/GenBank/DDBJ databases">
        <title>Infant gut strain persistence is associated with maternal origin, phylogeny, and functional potential including surface adhesion and iron acquisition.</title>
        <authorList>
            <person name="Lou Y.C."/>
        </authorList>
    </citation>
    <scope>NUCLEOTIDE SEQUENCE</scope>
    <source>
        <strain evidence="2">L3_101_367G1_dasL3_101_367G1_metabat.metabat.26</strain>
    </source>
</reference>
<accession>A0A943ITU1</accession>
<dbReference type="Pfam" id="PF05534">
    <property type="entry name" value="HicB"/>
    <property type="match status" value="1"/>
</dbReference>
<dbReference type="InterPro" id="IPR013321">
    <property type="entry name" value="Arc_rbn_hlx_hlx"/>
</dbReference>
<evidence type="ECO:0000256" key="1">
    <source>
        <dbReference type="SAM" id="MobiDB-lite"/>
    </source>
</evidence>
<protein>
    <submittedName>
        <fullName evidence="2">Type II toxin-antitoxin system HicB family antitoxin</fullName>
    </submittedName>
</protein>
<organism evidence="2 3">
    <name type="scientific">Faecalibacterium prausnitzii</name>
    <dbReference type="NCBI Taxonomy" id="853"/>
    <lineage>
        <taxon>Bacteria</taxon>
        <taxon>Bacillati</taxon>
        <taxon>Bacillota</taxon>
        <taxon>Clostridia</taxon>
        <taxon>Eubacteriales</taxon>
        <taxon>Oscillospiraceae</taxon>
        <taxon>Faecalibacterium</taxon>
    </lineage>
</organism>
<dbReference type="InterPro" id="IPR008651">
    <property type="entry name" value="Uncharacterised_HicB"/>
</dbReference>
<evidence type="ECO:0000313" key="3">
    <source>
        <dbReference type="Proteomes" id="UP000733372"/>
    </source>
</evidence>
<proteinExistence type="predicted"/>
<dbReference type="InterPro" id="IPR035069">
    <property type="entry name" value="TTHA1013/TTHA0281-like"/>
</dbReference>
<dbReference type="EMBL" id="JAGZAM010000001">
    <property type="protein sequence ID" value="MBS5686854.1"/>
    <property type="molecule type" value="Genomic_DNA"/>
</dbReference>
<dbReference type="GO" id="GO:0006355">
    <property type="term" value="P:regulation of DNA-templated transcription"/>
    <property type="evidence" value="ECO:0007669"/>
    <property type="project" value="InterPro"/>
</dbReference>